<feature type="compositionally biased region" description="Polar residues" evidence="4">
    <location>
        <begin position="61"/>
        <end position="79"/>
    </location>
</feature>
<feature type="compositionally biased region" description="Basic and acidic residues" evidence="4">
    <location>
        <begin position="38"/>
        <end position="60"/>
    </location>
</feature>
<feature type="domain" description="Zinc finger PHD-type" evidence="5">
    <location>
        <begin position="333"/>
        <end position="379"/>
    </location>
</feature>
<sequence>MDLCRKPSPNLHHRTYQEETPLSLLYPSSSIVHVVDHQSADAGHKPKKETEPLSNTKDDATQSQKPTVHLQSKQVQHRSQQPINHLALIVMVKLRSFSSLHSSLSVSSMMASTVEHSTRKDQSKSNNLSDNWIRIIGYIAKFKTELWMLHDVFEMGPKQLPENLGEDTNEMVAFRCLASLFDSSTSKDAESKIEFDSSQSCEHVLQCILDEIPLSELKPGAPGLSKWNLLPFIQSKLLCLPKCALELMIEASSEKDAEVSPCNEEEEGMRVDGDQVTSPMADPEPFVHGPADETSGSHQSPPGDGADISRSQASLGNGSDGYVSSPSENNIYRCIQCKQSGKLLFCSRDGCTVMVHEKCVVDSQPVYDDAGNFYCSLCALGCVSAEYLQSQEEVAKAKKKLVSFLSLMSNVNKKKPI</sequence>
<evidence type="ECO:0000256" key="2">
    <source>
        <dbReference type="ARBA" id="ARBA00022771"/>
    </source>
</evidence>
<dbReference type="PANTHER" id="PTHR47863">
    <property type="entry name" value="RING/FYVE/PHD ZINC FINGER SUPERFAMILY PROTEIN"/>
    <property type="match status" value="1"/>
</dbReference>
<dbReference type="GO" id="GO:0008270">
    <property type="term" value="F:zinc ion binding"/>
    <property type="evidence" value="ECO:0007669"/>
    <property type="project" value="UniProtKB-KW"/>
</dbReference>
<dbReference type="AlphaFoldDB" id="A0A816QQG1"/>
<dbReference type="InterPro" id="IPR013083">
    <property type="entry name" value="Znf_RING/FYVE/PHD"/>
</dbReference>
<evidence type="ECO:0000256" key="3">
    <source>
        <dbReference type="ARBA" id="ARBA00022833"/>
    </source>
</evidence>
<dbReference type="InterPro" id="IPR011011">
    <property type="entry name" value="Znf_FYVE_PHD"/>
</dbReference>
<dbReference type="Gene3D" id="3.30.40.10">
    <property type="entry name" value="Zinc/RING finger domain, C3HC4 (zinc finger)"/>
    <property type="match status" value="1"/>
</dbReference>
<protein>
    <submittedName>
        <fullName evidence="6">(rape) hypothetical protein</fullName>
    </submittedName>
</protein>
<dbReference type="Proteomes" id="UP001295469">
    <property type="component" value="Chromosome C06"/>
</dbReference>
<dbReference type="SUPFAM" id="SSF57903">
    <property type="entry name" value="FYVE/PHD zinc finger"/>
    <property type="match status" value="1"/>
</dbReference>
<feature type="region of interest" description="Disordered" evidence="4">
    <location>
        <begin position="255"/>
        <end position="312"/>
    </location>
</feature>
<keyword evidence="1" id="KW-0479">Metal-binding</keyword>
<name>A0A816QQG1_BRANA</name>
<evidence type="ECO:0000256" key="1">
    <source>
        <dbReference type="ARBA" id="ARBA00022723"/>
    </source>
</evidence>
<evidence type="ECO:0000259" key="5">
    <source>
        <dbReference type="SMART" id="SM00249"/>
    </source>
</evidence>
<dbReference type="PANTHER" id="PTHR47863:SF4">
    <property type="entry name" value="RING_FYVE_PHD ZINC FINGER SUPERFAMILY PROTEIN"/>
    <property type="match status" value="1"/>
</dbReference>
<evidence type="ECO:0000256" key="4">
    <source>
        <dbReference type="SAM" id="MobiDB-lite"/>
    </source>
</evidence>
<evidence type="ECO:0000313" key="6">
    <source>
        <dbReference type="EMBL" id="CAF2063285.1"/>
    </source>
</evidence>
<keyword evidence="2" id="KW-0863">Zinc-finger</keyword>
<reference evidence="6" key="1">
    <citation type="submission" date="2021-01" db="EMBL/GenBank/DDBJ databases">
        <authorList>
            <consortium name="Genoscope - CEA"/>
            <person name="William W."/>
        </authorList>
    </citation>
    <scope>NUCLEOTIDE SEQUENCE</scope>
</reference>
<dbReference type="InterPro" id="IPR001965">
    <property type="entry name" value="Znf_PHD"/>
</dbReference>
<dbReference type="SMART" id="SM00249">
    <property type="entry name" value="PHD"/>
    <property type="match status" value="1"/>
</dbReference>
<accession>A0A816QQG1</accession>
<dbReference type="CDD" id="cd15489">
    <property type="entry name" value="PHD_SF"/>
    <property type="match status" value="1"/>
</dbReference>
<organism evidence="6">
    <name type="scientific">Brassica napus</name>
    <name type="common">Rape</name>
    <dbReference type="NCBI Taxonomy" id="3708"/>
    <lineage>
        <taxon>Eukaryota</taxon>
        <taxon>Viridiplantae</taxon>
        <taxon>Streptophyta</taxon>
        <taxon>Embryophyta</taxon>
        <taxon>Tracheophyta</taxon>
        <taxon>Spermatophyta</taxon>
        <taxon>Magnoliopsida</taxon>
        <taxon>eudicotyledons</taxon>
        <taxon>Gunneridae</taxon>
        <taxon>Pentapetalae</taxon>
        <taxon>rosids</taxon>
        <taxon>malvids</taxon>
        <taxon>Brassicales</taxon>
        <taxon>Brassicaceae</taxon>
        <taxon>Brassiceae</taxon>
        <taxon>Brassica</taxon>
    </lineage>
</organism>
<proteinExistence type="predicted"/>
<dbReference type="EMBL" id="HG994370">
    <property type="protein sequence ID" value="CAF2063285.1"/>
    <property type="molecule type" value="Genomic_DNA"/>
</dbReference>
<keyword evidence="3" id="KW-0862">Zinc</keyword>
<feature type="region of interest" description="Disordered" evidence="4">
    <location>
        <begin position="38"/>
        <end position="79"/>
    </location>
</feature>
<gene>
    <name evidence="6" type="ORF">DARMORV10_C06P41990.1</name>
</gene>